<feature type="region of interest" description="Disordered" evidence="1">
    <location>
        <begin position="31"/>
        <end position="69"/>
    </location>
</feature>
<dbReference type="EMBL" id="DP000011">
    <property type="protein sequence ID" value="ABA95802.1"/>
    <property type="molecule type" value="Genomic_DNA"/>
</dbReference>
<reference evidence="2" key="2">
    <citation type="submission" date="2005-04" db="EMBL/GenBank/DDBJ databases">
        <authorList>
            <person name="Buell C.R."/>
            <person name="Wing R.A."/>
            <person name="McCombie W.A."/>
            <person name="Ouyang S."/>
        </authorList>
    </citation>
    <scope>NUCLEOTIDE SEQUENCE</scope>
</reference>
<dbReference type="AlphaFoldDB" id="Q2QXP4"/>
<protein>
    <submittedName>
        <fullName evidence="2">Uncharacterized protein</fullName>
    </submittedName>
</protein>
<reference evidence="2" key="3">
    <citation type="submission" date="2006-01" db="EMBL/GenBank/DDBJ databases">
        <authorList>
            <person name="Buell R."/>
        </authorList>
    </citation>
    <scope>NUCLEOTIDE SEQUENCE</scope>
</reference>
<feature type="compositionally biased region" description="Low complexity" evidence="1">
    <location>
        <begin position="31"/>
        <end position="49"/>
    </location>
</feature>
<organism evidence="2">
    <name type="scientific">Oryza sativa subsp. japonica</name>
    <name type="common">Rice</name>
    <dbReference type="NCBI Taxonomy" id="39947"/>
    <lineage>
        <taxon>Eukaryota</taxon>
        <taxon>Viridiplantae</taxon>
        <taxon>Streptophyta</taxon>
        <taxon>Embryophyta</taxon>
        <taxon>Tracheophyta</taxon>
        <taxon>Spermatophyta</taxon>
        <taxon>Magnoliopsida</taxon>
        <taxon>Liliopsida</taxon>
        <taxon>Poales</taxon>
        <taxon>Poaceae</taxon>
        <taxon>BOP clade</taxon>
        <taxon>Oryzoideae</taxon>
        <taxon>Oryzeae</taxon>
        <taxon>Oryzinae</taxon>
        <taxon>Oryza</taxon>
        <taxon>Oryza sativa</taxon>
    </lineage>
</organism>
<name>Q2QXP4_ORYSJ</name>
<proteinExistence type="predicted"/>
<evidence type="ECO:0000313" key="2">
    <source>
        <dbReference type="EMBL" id="ABA95802.1"/>
    </source>
</evidence>
<sequence length="119" mass="13371">MGKKGALFGADRLTSIVAVDALFRLRLLSSSRSPSPSIALSRSPSPSIACRGLTSGRKEEEEGRVRKRRKKEAVEADIWDPMSYSRNGEGKWRDCWSEQEFGSSNQLESWLYGYLKSLI</sequence>
<reference evidence="2" key="1">
    <citation type="journal article" date="2005" name="BMC Biol.">
        <title>The sequence of rice chromosomes 11 and 12, rich in disease resistance genes and recent gene duplications.</title>
        <authorList>
            <consortium name="The rice chromosomes 11 and 12 sequencing consortia"/>
        </authorList>
    </citation>
    <scope>NUCLEOTIDE SEQUENCE [LARGE SCALE GENOMIC DNA]</scope>
</reference>
<gene>
    <name evidence="2" type="ordered locus">LOC_Os12g05340</name>
</gene>
<accession>Q2QXP4</accession>
<evidence type="ECO:0000256" key="1">
    <source>
        <dbReference type="SAM" id="MobiDB-lite"/>
    </source>
</evidence>